<keyword evidence="1" id="KW-0175">Coiled coil</keyword>
<dbReference type="Proteomes" id="UP000198828">
    <property type="component" value="Unassembled WGS sequence"/>
</dbReference>
<evidence type="ECO:0000256" key="1">
    <source>
        <dbReference type="SAM" id="Coils"/>
    </source>
</evidence>
<sequence>MEINKRIAEAKKQNLKRELEKSIDELIDVLDKADSLDYFTIEIKKHKDRLDVDCILKNRKKVY</sequence>
<gene>
    <name evidence="2" type="ORF">SAMN05660923_02917</name>
</gene>
<evidence type="ECO:0000313" key="3">
    <source>
        <dbReference type="Proteomes" id="UP000198828"/>
    </source>
</evidence>
<organism evidence="2 3">
    <name type="scientific">Tepidimicrobium xylanilyticum</name>
    <dbReference type="NCBI Taxonomy" id="1123352"/>
    <lineage>
        <taxon>Bacteria</taxon>
        <taxon>Bacillati</taxon>
        <taxon>Bacillota</taxon>
        <taxon>Tissierellia</taxon>
        <taxon>Tissierellales</taxon>
        <taxon>Tepidimicrobiaceae</taxon>
        <taxon>Tepidimicrobium</taxon>
    </lineage>
</organism>
<keyword evidence="3" id="KW-1185">Reference proteome</keyword>
<reference evidence="2 3" key="1">
    <citation type="submission" date="2016-10" db="EMBL/GenBank/DDBJ databases">
        <authorList>
            <person name="de Groot N.N."/>
        </authorList>
    </citation>
    <scope>NUCLEOTIDE SEQUENCE [LARGE SCALE GENOMIC DNA]</scope>
    <source>
        <strain evidence="2 3">DSM 23310</strain>
    </source>
</reference>
<evidence type="ECO:0000313" key="2">
    <source>
        <dbReference type="EMBL" id="SDX78152.1"/>
    </source>
</evidence>
<protein>
    <submittedName>
        <fullName evidence="2">Uncharacterized protein</fullName>
    </submittedName>
</protein>
<dbReference type="AlphaFoldDB" id="A0A1H3EHD9"/>
<dbReference type="EMBL" id="FNNG01000020">
    <property type="protein sequence ID" value="SDX78152.1"/>
    <property type="molecule type" value="Genomic_DNA"/>
</dbReference>
<accession>A0A1H3EHD9</accession>
<name>A0A1H3EHD9_9FIRM</name>
<proteinExistence type="predicted"/>
<dbReference type="OrthoDB" id="1957111at2"/>
<dbReference type="RefSeq" id="WP_093754922.1">
    <property type="nucleotide sequence ID" value="NZ_BSYN01000002.1"/>
</dbReference>
<feature type="coiled-coil region" evidence="1">
    <location>
        <begin position="5"/>
        <end position="36"/>
    </location>
</feature>